<sequence length="345" mass="38195">MKIDKQLPVVTAIDPQGHSRAEGHRALAGESQSKLPGATEQSARYREGGKHSGYNLQLNRQLTAMQSADSYLADVAARLDQVKLALSRQLATPTADAQPALREAIAVLESMLAERSKRSAGSLDANLRLSLNEPARTRFRLPGLDSLERLQAVQETLIIKAGRRQSEPGVVVLERGVHPEQILRRFNEALAPAGVRTELDSDGKVVFSSRETDWLRLQNGIAVQGQGELFEPDRYSLVSPQQESFLTLGEDLKLETSQQQRSMLDTVVKALDRIALLRDQLNQRKQEIREFLSRQSGQNDQQWAADYVQSVFGLMQKATSNYAAVTQTVVAQANLNRFAVVSLLS</sequence>
<dbReference type="Proteomes" id="UP000243207">
    <property type="component" value="Chromosome I"/>
</dbReference>
<dbReference type="RefSeq" id="WP_093396953.1">
    <property type="nucleotide sequence ID" value="NZ_LT629736.1"/>
</dbReference>
<gene>
    <name evidence="2" type="ORF">SAMN05216421_3260</name>
</gene>
<organism evidence="2 3">
    <name type="scientific">Halopseudomonas xinjiangensis</name>
    <dbReference type="NCBI Taxonomy" id="487184"/>
    <lineage>
        <taxon>Bacteria</taxon>
        <taxon>Pseudomonadati</taxon>
        <taxon>Pseudomonadota</taxon>
        <taxon>Gammaproteobacteria</taxon>
        <taxon>Pseudomonadales</taxon>
        <taxon>Pseudomonadaceae</taxon>
        <taxon>Halopseudomonas</taxon>
    </lineage>
</organism>
<evidence type="ECO:0000256" key="1">
    <source>
        <dbReference type="SAM" id="Coils"/>
    </source>
</evidence>
<proteinExistence type="predicted"/>
<reference evidence="3" key="1">
    <citation type="submission" date="2016-10" db="EMBL/GenBank/DDBJ databases">
        <authorList>
            <person name="Varghese N."/>
            <person name="Submissions S."/>
        </authorList>
    </citation>
    <scope>NUCLEOTIDE SEQUENCE [LARGE SCALE GENOMIC DNA]</scope>
    <source>
        <strain evidence="3">NRRL B-51270</strain>
    </source>
</reference>
<keyword evidence="1" id="KW-0175">Coiled coil</keyword>
<keyword evidence="3" id="KW-1185">Reference proteome</keyword>
<name>A0A1H1YU26_9GAMM</name>
<evidence type="ECO:0000313" key="3">
    <source>
        <dbReference type="Proteomes" id="UP000243207"/>
    </source>
</evidence>
<protein>
    <recommendedName>
        <fullName evidence="4">Flagellin</fullName>
    </recommendedName>
</protein>
<accession>A0A1H1YU26</accession>
<feature type="coiled-coil region" evidence="1">
    <location>
        <begin position="267"/>
        <end position="294"/>
    </location>
</feature>
<evidence type="ECO:0000313" key="2">
    <source>
        <dbReference type="EMBL" id="SDT24526.1"/>
    </source>
</evidence>
<dbReference type="AlphaFoldDB" id="A0A1H1YU26"/>
<dbReference type="EMBL" id="LT629736">
    <property type="protein sequence ID" value="SDT24526.1"/>
    <property type="molecule type" value="Genomic_DNA"/>
</dbReference>
<dbReference type="STRING" id="487184.SAMN05216421_3260"/>
<dbReference type="OrthoDB" id="7055067at2"/>
<evidence type="ECO:0008006" key="4">
    <source>
        <dbReference type="Google" id="ProtNLM"/>
    </source>
</evidence>